<dbReference type="InterPro" id="IPR017853">
    <property type="entry name" value="GH"/>
</dbReference>
<dbReference type="RefSeq" id="WP_246034636.1">
    <property type="nucleotide sequence ID" value="NZ_SNVV01000003.1"/>
</dbReference>
<evidence type="ECO:0000256" key="11">
    <source>
        <dbReference type="SAM" id="MobiDB-lite"/>
    </source>
</evidence>
<comment type="caution">
    <text evidence="13">The sequence shown here is derived from an EMBL/GenBank/DDBJ whole genome shotgun (WGS) entry which is preliminary data.</text>
</comment>
<dbReference type="InterPro" id="IPR048458">
    <property type="entry name" value="MalQ_N"/>
</dbReference>
<evidence type="ECO:0000256" key="9">
    <source>
        <dbReference type="ARBA" id="ARBA00031501"/>
    </source>
</evidence>
<dbReference type="SMART" id="SM00642">
    <property type="entry name" value="Aamy"/>
    <property type="match status" value="1"/>
</dbReference>
<dbReference type="GO" id="GO:0005975">
    <property type="term" value="P:carbohydrate metabolic process"/>
    <property type="evidence" value="ECO:0007669"/>
    <property type="project" value="InterPro"/>
</dbReference>
<accession>A0A4R6ECI3</accession>
<evidence type="ECO:0000256" key="7">
    <source>
        <dbReference type="ARBA" id="ARBA00023277"/>
    </source>
</evidence>
<evidence type="ECO:0000256" key="2">
    <source>
        <dbReference type="ARBA" id="ARBA00005684"/>
    </source>
</evidence>
<comment type="similarity">
    <text evidence="2 10">Belongs to the disproportionating enzyme family.</text>
</comment>
<dbReference type="InterPro" id="IPR012767">
    <property type="entry name" value="Trehalose_TreY"/>
</dbReference>
<organism evidence="13 14">
    <name type="scientific">Azoarcus indigens</name>
    <dbReference type="NCBI Taxonomy" id="29545"/>
    <lineage>
        <taxon>Bacteria</taxon>
        <taxon>Pseudomonadati</taxon>
        <taxon>Pseudomonadota</taxon>
        <taxon>Betaproteobacteria</taxon>
        <taxon>Rhodocyclales</taxon>
        <taxon>Zoogloeaceae</taxon>
        <taxon>Azoarcus</taxon>
    </lineage>
</organism>
<dbReference type="InterPro" id="IPR006047">
    <property type="entry name" value="GH13_cat_dom"/>
</dbReference>
<evidence type="ECO:0000313" key="13">
    <source>
        <dbReference type="EMBL" id="TDN55863.1"/>
    </source>
</evidence>
<proteinExistence type="inferred from homology"/>
<gene>
    <name evidence="13" type="ORF">C7389_103201</name>
</gene>
<keyword evidence="14" id="KW-1185">Reference proteome</keyword>
<evidence type="ECO:0000256" key="3">
    <source>
        <dbReference type="ARBA" id="ARBA00012560"/>
    </source>
</evidence>
<dbReference type="GO" id="GO:0004134">
    <property type="term" value="F:4-alpha-glucanotransferase activity"/>
    <property type="evidence" value="ECO:0007669"/>
    <property type="project" value="UniProtKB-EC"/>
</dbReference>
<dbReference type="CDD" id="cd11336">
    <property type="entry name" value="AmyAc_MTSase"/>
    <property type="match status" value="1"/>
</dbReference>
<feature type="region of interest" description="Disordered" evidence="11">
    <location>
        <begin position="1218"/>
        <end position="1254"/>
    </location>
</feature>
<dbReference type="Pfam" id="PF21226">
    <property type="entry name" value="MalQ_N"/>
    <property type="match status" value="1"/>
</dbReference>
<dbReference type="PANTHER" id="PTHR32438:SF5">
    <property type="entry name" value="4-ALPHA-GLUCANOTRANSFERASE DPE1, CHLOROPLASTIC_AMYLOPLASTIC"/>
    <property type="match status" value="1"/>
</dbReference>
<evidence type="ECO:0000259" key="12">
    <source>
        <dbReference type="SMART" id="SM00642"/>
    </source>
</evidence>
<comment type="catalytic activity">
    <reaction evidence="1 10">
        <text>Transfers a segment of a (1-&gt;4)-alpha-D-glucan to a new position in an acceptor, which may be glucose or a (1-&gt;4)-alpha-D-glucan.</text>
        <dbReference type="EC" id="2.4.1.25"/>
    </reaction>
</comment>
<evidence type="ECO:0000256" key="8">
    <source>
        <dbReference type="ARBA" id="ARBA00031423"/>
    </source>
</evidence>
<keyword evidence="7 10" id="KW-0119">Carbohydrate metabolism</keyword>
<evidence type="ECO:0000256" key="6">
    <source>
        <dbReference type="ARBA" id="ARBA00022679"/>
    </source>
</evidence>
<name>A0A4R6ECI3_9RHOO</name>
<dbReference type="NCBIfam" id="TIGR02401">
    <property type="entry name" value="trehalose_TreY"/>
    <property type="match status" value="1"/>
</dbReference>
<dbReference type="Pfam" id="PF02446">
    <property type="entry name" value="Glyco_hydro_77"/>
    <property type="match status" value="1"/>
</dbReference>
<evidence type="ECO:0000313" key="14">
    <source>
        <dbReference type="Proteomes" id="UP000295129"/>
    </source>
</evidence>
<dbReference type="InterPro" id="IPR003385">
    <property type="entry name" value="Glyco_hydro_77"/>
</dbReference>
<sequence>MKGEAVDALCGFLGLDLAFEDAWGRRTEVPLSSRLALLAALGHPLGADGGGGDTPADSEALEARATAELARLRAEDASQLLPAMLVLEAAPPPLQLHPRLPAGLLGGRLWWRIRLEDGAERRGAAAVRAVESVGLEREHAAAREAGEAATAVEGPARLYQAEITLPVDLPQGYHRLFLYDSASSSQPLAEAGLAICPATCLPGAEPAAGGRLWGPAVQVYALRSSRDWGVGDFGDLRRLVDLAADAGAHFVGVNPLHALFPHDPERASPYSPSSREWLNVLYIDIEGMRDFAECAAAAELAGSAEFRARLDALRSRGEIDYRGVAAAKFEVLEMLYRHFRATHLERGTQRAGLFRDFQREGGRSLRLHALFDALQAHFHADDPMVWGWTTWPAEYRDPDSAAVEAFAQDNELRIEFFEYLQWQAEAQLHAVASRARARGMRIGLYRDLAVGVNEGGSETWARQSLHAFGAHAGAPPDELNPAGQDWGFPPQLPRQLAAEGYASFRAVLRANMRHAGALRIDHVMSLLRLFWLPAVRGADGQPPVGAYIGYPLEPLMRLLCLESRRHRCIVIGEDLGIVPPAIREAMARHGLLSYRPFYFEYSEGGQGFRRPGEWPAAALAVVGTHDLPTLRGYWRGYDLLLRDQLGIYPDTELRDRHIARRRADRHALLDALGAEGLLDADAERRSAEEGGDPPPALTPAVYRYIARSPALMAAVQLEDVLGQLAAVNLPGTSEEMQPNWRRRLSASLGELAADLRWHAVASAMKEERRSTPLPVSGGPADFHPEHADVPRATYRLQMHKDFGFAAAEAVLPYLADLGISHVYASPFLKARPGSSHGYDIVDHDAVNPEIGSEQDFDRYCERLEELGLGQVIDVVPNHVGVLGADNEWWLDVLENGPASAHADHFDIDWEPPFAELRGKVLLPVLGDQYGLVLENGELALAFAAERGEFYVEYYQHRFPIDPRDYPAILEAGAPAGAREEGGDGQQGDEVELETLLAALRHLPPREVEDAEALAERRRNKEVFKKLLADLYERLPGVRGRVEAALAAFRGTVGEPESFDALDALLSGQAYRLASWRVAADDINYRRFFDVNDLAALRMEHEAVFEATHARILHWVAEGRVSGLRIDHPDGLADPAAYFDRLQARYADAARDARITPWNAVSLSAEETLDGPEASCRSRADRSASARAAAQAALRDGQHAEAGTFLRAPVSPEGLVQGAEPVSTPGTDLGAAASGLATPFPPPASAGGKEQAARPAVTDEHRTLYLVVEKILAEFEVLPADWRIHGGTGYRFANLSNNLFVDPVQESRFNRIYRAFTGESRNFSEVLLEAKHIIMTHSLPGELGTLAYLLHAIAQRDRRTRDFTRSRLRGALVEVIAAFPVYRSYISERGVSAADRRHIERAVEEAAARGLAGDASVLRFVRDVLLSAPTEQDAALRRLKLRFVRRFQQFTAPVMAKAMEDTAFYRYNRLVSLNDVGGDPRTFGVGVEDFHIANERIACSHPFGLLASSTHDSKRSEDVRARIDVLSELPGAWRLALRRWRRLNERRKTRVGDQAAPSANDEYLFYQTLLGIWPWQPPAAAEKAELVERVQAYMLKAVREAKRHTSWMNPEPAYEAALATFVRRTLADEAGFLADFQPFQAVLARYGAYNSLSMLLLKLTAPGVPDIYQGCEGWNFSLVDPDNRRPVDFDAARERLSGLQRDFPDGADAAGLAGMLENLADGRLKHYLLWRALAVRESCERTLRCGRYVPLDVRGPAARHVVAFARVLGRETVVVIATRLLFGLTGGNEARICDPATWAGTLVSMPWRREGMGWRDAIAGRRIPPRPQGPAALPVAEVFGPLPLALLVRDNGGEA</sequence>
<dbReference type="PANTHER" id="PTHR32438">
    <property type="entry name" value="4-ALPHA-GLUCANOTRANSFERASE DPE1, CHLOROPLASTIC/AMYLOPLASTIC"/>
    <property type="match status" value="1"/>
</dbReference>
<evidence type="ECO:0000256" key="5">
    <source>
        <dbReference type="ARBA" id="ARBA00022676"/>
    </source>
</evidence>
<dbReference type="EC" id="2.4.1.25" evidence="3 10"/>
<evidence type="ECO:0000256" key="1">
    <source>
        <dbReference type="ARBA" id="ARBA00000439"/>
    </source>
</evidence>
<dbReference type="SUPFAM" id="SSF51445">
    <property type="entry name" value="(Trans)glycosidases"/>
    <property type="match status" value="3"/>
</dbReference>
<dbReference type="Pfam" id="PF00128">
    <property type="entry name" value="Alpha-amylase"/>
    <property type="match status" value="1"/>
</dbReference>
<evidence type="ECO:0000256" key="10">
    <source>
        <dbReference type="RuleBase" id="RU361207"/>
    </source>
</evidence>
<feature type="domain" description="Glycosyl hydrolase family 13 catalytic" evidence="12">
    <location>
        <begin position="803"/>
        <end position="1418"/>
    </location>
</feature>
<reference evidence="13 14" key="1">
    <citation type="submission" date="2019-03" db="EMBL/GenBank/DDBJ databases">
        <title>Genomic Encyclopedia of Type Strains, Phase IV (KMG-IV): sequencing the most valuable type-strain genomes for metagenomic binning, comparative biology and taxonomic classification.</title>
        <authorList>
            <person name="Goeker M."/>
        </authorList>
    </citation>
    <scope>NUCLEOTIDE SEQUENCE [LARGE SCALE GENOMIC DNA]</scope>
    <source>
        <strain evidence="13 14">DSM 12121</strain>
    </source>
</reference>
<dbReference type="Gene3D" id="3.20.20.80">
    <property type="entry name" value="Glycosidases"/>
    <property type="match status" value="4"/>
</dbReference>
<protein>
    <recommendedName>
        <fullName evidence="4 10">4-alpha-glucanotransferase</fullName>
        <ecNumber evidence="3 10">2.4.1.25</ecNumber>
    </recommendedName>
    <alternativeName>
        <fullName evidence="8 10">Amylomaltase</fullName>
    </alternativeName>
    <alternativeName>
        <fullName evidence="9 10">Disproportionating enzyme</fullName>
    </alternativeName>
</protein>
<dbReference type="Proteomes" id="UP000295129">
    <property type="component" value="Unassembled WGS sequence"/>
</dbReference>
<keyword evidence="6 10" id="KW-0808">Transferase</keyword>
<dbReference type="Gene3D" id="3.30.1590.10">
    <property type="entry name" value="Maltooligosyl trehalose synthase, domain 2"/>
    <property type="match status" value="1"/>
</dbReference>
<evidence type="ECO:0000256" key="4">
    <source>
        <dbReference type="ARBA" id="ARBA00020295"/>
    </source>
</evidence>
<dbReference type="EMBL" id="SNVV01000003">
    <property type="protein sequence ID" value="TDN55863.1"/>
    <property type="molecule type" value="Genomic_DNA"/>
</dbReference>
<dbReference type="NCBIfam" id="TIGR00217">
    <property type="entry name" value="malQ"/>
    <property type="match status" value="1"/>
</dbReference>
<keyword evidence="5 10" id="KW-0328">Glycosyltransferase</keyword>